<feature type="domain" description="NADAR" evidence="2">
    <location>
        <begin position="107"/>
        <end position="251"/>
    </location>
</feature>
<sequence>MNNPIKILEYLGKLGYIIEQNEEEQSSPIPSISPISPISPISSTTVIVPSTTTDAPTTSIPTSTTTSTTTSRTLQRPEFFIKFWSRGTDLKKKEMKKYNLPANTPKLLSNFAETPVEWNHHMYPTVEHAFQGAKYLFSTLPSFEKEFRIDESIGLQSPTVAKTMGSKTGMKKNKAVLNIVEWDSQKNDIMQQLIQDKIKRHDSIRSILRSCHEHHIPLFHYSKDDRIWGCIIDEEGNRKEGDNLLGKLFMDWTMK</sequence>
<accession>A0A6C0D2T5</accession>
<dbReference type="Pfam" id="PF08719">
    <property type="entry name" value="NADAR"/>
    <property type="match status" value="1"/>
</dbReference>
<evidence type="ECO:0000259" key="2">
    <source>
        <dbReference type="Pfam" id="PF08719"/>
    </source>
</evidence>
<dbReference type="InterPro" id="IPR012816">
    <property type="entry name" value="NADAR"/>
</dbReference>
<feature type="region of interest" description="Disordered" evidence="1">
    <location>
        <begin position="48"/>
        <end position="71"/>
    </location>
</feature>
<protein>
    <recommendedName>
        <fullName evidence="2">NADAR domain-containing protein</fullName>
    </recommendedName>
</protein>
<dbReference type="InterPro" id="IPR037238">
    <property type="entry name" value="YbiA-like_sf"/>
</dbReference>
<evidence type="ECO:0000313" key="3">
    <source>
        <dbReference type="EMBL" id="QHT10015.1"/>
    </source>
</evidence>
<name>A0A6C0D2T5_9ZZZZ</name>
<dbReference type="AlphaFoldDB" id="A0A6C0D2T5"/>
<proteinExistence type="predicted"/>
<organism evidence="3">
    <name type="scientific">viral metagenome</name>
    <dbReference type="NCBI Taxonomy" id="1070528"/>
    <lineage>
        <taxon>unclassified sequences</taxon>
        <taxon>metagenomes</taxon>
        <taxon>organismal metagenomes</taxon>
    </lineage>
</organism>
<dbReference type="Gene3D" id="1.10.357.40">
    <property type="entry name" value="YbiA-like"/>
    <property type="match status" value="1"/>
</dbReference>
<dbReference type="EMBL" id="MN739518">
    <property type="protein sequence ID" value="QHT10015.1"/>
    <property type="molecule type" value="Genomic_DNA"/>
</dbReference>
<reference evidence="3" key="1">
    <citation type="journal article" date="2020" name="Nature">
        <title>Giant virus diversity and host interactions through global metagenomics.</title>
        <authorList>
            <person name="Schulz F."/>
            <person name="Roux S."/>
            <person name="Paez-Espino D."/>
            <person name="Jungbluth S."/>
            <person name="Walsh D.A."/>
            <person name="Denef V.J."/>
            <person name="McMahon K.D."/>
            <person name="Konstantinidis K.T."/>
            <person name="Eloe-Fadrosh E.A."/>
            <person name="Kyrpides N.C."/>
            <person name="Woyke T."/>
        </authorList>
    </citation>
    <scope>NUCLEOTIDE SEQUENCE</scope>
    <source>
        <strain evidence="3">GVMAG-M-3300023174-104</strain>
    </source>
</reference>
<dbReference type="SUPFAM" id="SSF143990">
    <property type="entry name" value="YbiA-like"/>
    <property type="match status" value="1"/>
</dbReference>
<dbReference type="CDD" id="cd15457">
    <property type="entry name" value="NADAR"/>
    <property type="match status" value="1"/>
</dbReference>
<evidence type="ECO:0000256" key="1">
    <source>
        <dbReference type="SAM" id="MobiDB-lite"/>
    </source>
</evidence>